<proteinExistence type="predicted"/>
<reference evidence="3" key="2">
    <citation type="submission" date="2013-12" db="EMBL/GenBank/DDBJ databases">
        <authorList>
            <person name="Yu Y."/>
            <person name="Lee S."/>
            <person name="de Baynast K."/>
            <person name="Wissotski M."/>
            <person name="Liu L."/>
            <person name="Talag J."/>
            <person name="Goicoechea J."/>
            <person name="Angelova A."/>
            <person name="Jetty R."/>
            <person name="Kudrna D."/>
            <person name="Golser W."/>
            <person name="Rivera L."/>
            <person name="Zhang J."/>
            <person name="Wing R."/>
        </authorList>
    </citation>
    <scope>NUCLEOTIDE SEQUENCE</scope>
</reference>
<dbReference type="EnsemblPlants" id="LPERR06G06050.1">
    <property type="protein sequence ID" value="LPERR06G06050.1"/>
    <property type="gene ID" value="LPERR06G06050"/>
</dbReference>
<dbReference type="HOGENOM" id="CLU_066531_0_0_1"/>
<evidence type="ECO:0000313" key="3">
    <source>
        <dbReference type="Proteomes" id="UP000032180"/>
    </source>
</evidence>
<dbReference type="Gramene" id="LPERR06G06050.1">
    <property type="protein sequence ID" value="LPERR06G06050.1"/>
    <property type="gene ID" value="LPERR06G06050"/>
</dbReference>
<keyword evidence="3" id="KW-1185">Reference proteome</keyword>
<dbReference type="AlphaFoldDB" id="A0A0D9WN16"/>
<reference evidence="2 3" key="1">
    <citation type="submission" date="2012-08" db="EMBL/GenBank/DDBJ databases">
        <title>Oryza genome evolution.</title>
        <authorList>
            <person name="Wing R.A."/>
        </authorList>
    </citation>
    <scope>NUCLEOTIDE SEQUENCE</scope>
</reference>
<feature type="region of interest" description="Disordered" evidence="1">
    <location>
        <begin position="51"/>
        <end position="72"/>
    </location>
</feature>
<evidence type="ECO:0000313" key="2">
    <source>
        <dbReference type="EnsemblPlants" id="LPERR06G06050.1"/>
    </source>
</evidence>
<dbReference type="Proteomes" id="UP000032180">
    <property type="component" value="Chromosome 6"/>
</dbReference>
<name>A0A0D9WN16_9ORYZ</name>
<feature type="compositionally biased region" description="Gly residues" evidence="1">
    <location>
        <begin position="10"/>
        <end position="22"/>
    </location>
</feature>
<organism evidence="2 3">
    <name type="scientific">Leersia perrieri</name>
    <dbReference type="NCBI Taxonomy" id="77586"/>
    <lineage>
        <taxon>Eukaryota</taxon>
        <taxon>Viridiplantae</taxon>
        <taxon>Streptophyta</taxon>
        <taxon>Embryophyta</taxon>
        <taxon>Tracheophyta</taxon>
        <taxon>Spermatophyta</taxon>
        <taxon>Magnoliopsida</taxon>
        <taxon>Liliopsida</taxon>
        <taxon>Poales</taxon>
        <taxon>Poaceae</taxon>
        <taxon>BOP clade</taxon>
        <taxon>Oryzoideae</taxon>
        <taxon>Oryzeae</taxon>
        <taxon>Oryzinae</taxon>
        <taxon>Leersia</taxon>
    </lineage>
</organism>
<dbReference type="STRING" id="77586.A0A0D9WN16"/>
<reference evidence="2" key="3">
    <citation type="submission" date="2015-04" db="UniProtKB">
        <authorList>
            <consortium name="EnsemblPlants"/>
        </authorList>
    </citation>
    <scope>IDENTIFICATION</scope>
</reference>
<accession>A0A0D9WN16</accession>
<sequence>MPIAMESGRGHGGGGGGGGGNLFGRRGATLCPAASGGWGGDSREAIVRCEEDAAGEESDGEVQSPYRGNRPLDTMDALQHALPRTRSSSDRRGENKVYNINSSSLVSAENVVVPSQHTKDPVIPEDPSPKKRKAFFPYSFDQDRKELNPVDDALCIVITDIGLANNKGYDEHKCCNNLLNTIDDCFCTYCTST</sequence>
<evidence type="ECO:0000256" key="1">
    <source>
        <dbReference type="SAM" id="MobiDB-lite"/>
    </source>
</evidence>
<protein>
    <submittedName>
        <fullName evidence="2">Uncharacterized protein</fullName>
    </submittedName>
</protein>
<feature type="region of interest" description="Disordered" evidence="1">
    <location>
        <begin position="1"/>
        <end position="27"/>
    </location>
</feature>